<feature type="compositionally biased region" description="Basic and acidic residues" evidence="1">
    <location>
        <begin position="91"/>
        <end position="100"/>
    </location>
</feature>
<name>A0ABV9HJQ7_9MICO</name>
<dbReference type="RefSeq" id="WP_377137398.1">
    <property type="nucleotide sequence ID" value="NZ_JBHSFI010000005.1"/>
</dbReference>
<sequence length="100" mass="10843">MMYGSYGTGMWGALLMVVFMVVGGLLLWGLIVAGVVTAAHYLRGPDSSPGTPEAGTSARQVLAQRFAQGDIDENEYTQRLHVLNTTGPRPHPADTTRQRR</sequence>
<organism evidence="3 4">
    <name type="scientific">Promicromonospora alba</name>
    <dbReference type="NCBI Taxonomy" id="1616110"/>
    <lineage>
        <taxon>Bacteria</taxon>
        <taxon>Bacillati</taxon>
        <taxon>Actinomycetota</taxon>
        <taxon>Actinomycetes</taxon>
        <taxon>Micrococcales</taxon>
        <taxon>Promicromonosporaceae</taxon>
        <taxon>Promicromonospora</taxon>
    </lineage>
</organism>
<keyword evidence="2" id="KW-0472">Membrane</keyword>
<protein>
    <submittedName>
        <fullName evidence="3">SHOCT domain-containing protein</fullName>
    </submittedName>
</protein>
<dbReference type="EMBL" id="JBHSFI010000005">
    <property type="protein sequence ID" value="MFC4630057.1"/>
    <property type="molecule type" value="Genomic_DNA"/>
</dbReference>
<dbReference type="Proteomes" id="UP001596011">
    <property type="component" value="Unassembled WGS sequence"/>
</dbReference>
<evidence type="ECO:0000256" key="1">
    <source>
        <dbReference type="SAM" id="MobiDB-lite"/>
    </source>
</evidence>
<gene>
    <name evidence="3" type="ORF">ACFO6V_17535</name>
</gene>
<reference evidence="4" key="1">
    <citation type="journal article" date="2019" name="Int. J. Syst. Evol. Microbiol.">
        <title>The Global Catalogue of Microorganisms (GCM) 10K type strain sequencing project: providing services to taxonomists for standard genome sequencing and annotation.</title>
        <authorList>
            <consortium name="The Broad Institute Genomics Platform"/>
            <consortium name="The Broad Institute Genome Sequencing Center for Infectious Disease"/>
            <person name="Wu L."/>
            <person name="Ma J."/>
        </authorList>
    </citation>
    <scope>NUCLEOTIDE SEQUENCE [LARGE SCALE GENOMIC DNA]</scope>
    <source>
        <strain evidence="4">CCUG 42722</strain>
    </source>
</reference>
<evidence type="ECO:0000256" key="2">
    <source>
        <dbReference type="SAM" id="Phobius"/>
    </source>
</evidence>
<proteinExistence type="predicted"/>
<keyword evidence="2" id="KW-0812">Transmembrane</keyword>
<evidence type="ECO:0000313" key="4">
    <source>
        <dbReference type="Proteomes" id="UP001596011"/>
    </source>
</evidence>
<accession>A0ABV9HJQ7</accession>
<comment type="caution">
    <text evidence="3">The sequence shown here is derived from an EMBL/GenBank/DDBJ whole genome shotgun (WGS) entry which is preliminary data.</text>
</comment>
<keyword evidence="4" id="KW-1185">Reference proteome</keyword>
<feature type="transmembrane region" description="Helical" evidence="2">
    <location>
        <begin position="12"/>
        <end position="39"/>
    </location>
</feature>
<feature type="region of interest" description="Disordered" evidence="1">
    <location>
        <begin position="81"/>
        <end position="100"/>
    </location>
</feature>
<evidence type="ECO:0000313" key="3">
    <source>
        <dbReference type="EMBL" id="MFC4630057.1"/>
    </source>
</evidence>
<keyword evidence="2" id="KW-1133">Transmembrane helix</keyword>